<evidence type="ECO:0000313" key="3">
    <source>
        <dbReference type="EMBL" id="KCZ59265.1"/>
    </source>
</evidence>
<dbReference type="Pfam" id="PF14258">
    <property type="entry name" value="DUF4350"/>
    <property type="match status" value="1"/>
</dbReference>
<dbReference type="InterPro" id="IPR025646">
    <property type="entry name" value="DUF4350"/>
</dbReference>
<gene>
    <name evidence="3" type="ORF">HY36_08280</name>
</gene>
<dbReference type="GeneID" id="92500667"/>
<reference evidence="3 4" key="1">
    <citation type="journal article" date="2014" name="Antonie Van Leeuwenhoek">
        <title>Hyphomonas beringensis sp. nov. and Hyphomonas chukchiensis sp. nov., isolated from surface seawater of the Bering Sea and Chukchi Sea.</title>
        <authorList>
            <person name="Li C."/>
            <person name="Lai Q."/>
            <person name="Li G."/>
            <person name="Dong C."/>
            <person name="Wang J."/>
            <person name="Liao Y."/>
            <person name="Shao Z."/>
        </authorList>
    </citation>
    <scope>NUCLEOTIDE SEQUENCE [LARGE SCALE GENOMIC DNA]</scope>
    <source>
        <strain evidence="3 4">22II1-22F38</strain>
    </source>
</reference>
<evidence type="ECO:0000259" key="2">
    <source>
        <dbReference type="Pfam" id="PF14258"/>
    </source>
</evidence>
<dbReference type="RefSeq" id="WP_035553866.1">
    <property type="nucleotide sequence ID" value="NZ_AWFH01000045.1"/>
</dbReference>
<dbReference type="AlphaFoldDB" id="A0A059DZ18"/>
<organism evidence="3 4">
    <name type="scientific">Hyphomonas atlantica</name>
    <dbReference type="NCBI Taxonomy" id="1280948"/>
    <lineage>
        <taxon>Bacteria</taxon>
        <taxon>Pseudomonadati</taxon>
        <taxon>Pseudomonadota</taxon>
        <taxon>Alphaproteobacteria</taxon>
        <taxon>Hyphomonadales</taxon>
        <taxon>Hyphomonadaceae</taxon>
        <taxon>Hyphomonas</taxon>
    </lineage>
</organism>
<dbReference type="OrthoDB" id="7198805at2"/>
<comment type="caution">
    <text evidence="3">The sequence shown here is derived from an EMBL/GenBank/DDBJ whole genome shotgun (WGS) entry which is preliminary data.</text>
</comment>
<keyword evidence="1" id="KW-1133">Transmembrane helix</keyword>
<keyword evidence="1" id="KW-0812">Transmembrane</keyword>
<proteinExistence type="predicted"/>
<dbReference type="STRING" id="1280948.HY36_08280"/>
<dbReference type="PATRIC" id="fig|1280948.3.peg.2771"/>
<dbReference type="EMBL" id="AWFH01000045">
    <property type="protein sequence ID" value="KCZ59265.1"/>
    <property type="molecule type" value="Genomic_DNA"/>
</dbReference>
<accession>A0A059DZ18</accession>
<name>A0A059DZ18_9PROT</name>
<feature type="transmembrane region" description="Helical" evidence="1">
    <location>
        <begin position="266"/>
        <end position="287"/>
    </location>
</feature>
<dbReference type="eggNOG" id="ENOG502ZSFJ">
    <property type="taxonomic scope" value="Bacteria"/>
</dbReference>
<evidence type="ECO:0000313" key="4">
    <source>
        <dbReference type="Proteomes" id="UP000024547"/>
    </source>
</evidence>
<keyword evidence="1" id="KW-0472">Membrane</keyword>
<protein>
    <recommendedName>
        <fullName evidence="2">DUF4350 domain-containing protein</fullName>
    </recommendedName>
</protein>
<feature type="transmembrane region" description="Helical" evidence="1">
    <location>
        <begin position="15"/>
        <end position="36"/>
    </location>
</feature>
<keyword evidence="4" id="KW-1185">Reference proteome</keyword>
<evidence type="ECO:0000256" key="1">
    <source>
        <dbReference type="SAM" id="Phobius"/>
    </source>
</evidence>
<dbReference type="Proteomes" id="UP000024547">
    <property type="component" value="Unassembled WGS sequence"/>
</dbReference>
<feature type="domain" description="DUF4350" evidence="2">
    <location>
        <begin position="50"/>
        <end position="232"/>
    </location>
</feature>
<sequence>MSPRPQSDSPFSAKVVGILVAVALFSFGAIMVLAGWAPELRDKDVAGSHPYSTSALGYQGFVRLLEAQGYPVEISRLERTLEESDWGLLILTLPLWGGNDALEDFDSSRTTLLVLPKWDGIPDALDRTKQHDTRFKNARVLNDLLDDLNLDATIGRIEVPATVDGAFGTLSPKPDVKMQVLDSEALDPIVTADEHMLLAYAPDAGIYVLSDPDLINTFGLSEFDNAEFAVKMVDFMRYDADEPIIFDATLHGFVRSENLLQMMFDIPFIGATLTALMAALLLGWAALVRFGPPVQEARAIALGKQALADNSAGLITMARRETRLAPRYLDLIRRRVQRDIGAPKSLTGDQLAALLDRLGEDEISGKRFTDFAAGLNGPADNRDDLMNKTRELFRWRQGIIGRSMNERK</sequence>